<dbReference type="Proteomes" id="UP001165064">
    <property type="component" value="Unassembled WGS sequence"/>
</dbReference>
<reference evidence="1" key="1">
    <citation type="submission" date="2023-04" db="EMBL/GenBank/DDBJ databases">
        <title>Ambrosiozyma monospora NBRC 10751.</title>
        <authorList>
            <person name="Ichikawa N."/>
            <person name="Sato H."/>
            <person name="Tonouchi N."/>
        </authorList>
    </citation>
    <scope>NUCLEOTIDE SEQUENCE</scope>
    <source>
        <strain evidence="1">NBRC 10751</strain>
    </source>
</reference>
<protein>
    <submittedName>
        <fullName evidence="1">Unnamed protein product</fullName>
    </submittedName>
</protein>
<evidence type="ECO:0000313" key="1">
    <source>
        <dbReference type="EMBL" id="GMF04708.1"/>
    </source>
</evidence>
<comment type="caution">
    <text evidence="1">The sequence shown here is derived from an EMBL/GenBank/DDBJ whole genome shotgun (WGS) entry which is preliminary data.</text>
</comment>
<gene>
    <name evidence="1" type="ORF">Amon02_001206700</name>
</gene>
<accession>A0ACB5UB39</accession>
<evidence type="ECO:0000313" key="2">
    <source>
        <dbReference type="Proteomes" id="UP001165064"/>
    </source>
</evidence>
<sequence>MCTSLKQHLNSSFILIPITPISTEAPKDVTSNSIPGKSIGNPVHGVFVPGMCQSRKSDAAETPPSISIEHRLSDKSISSSDQCAAGVNADTIDNSNFTPVQLQDTSVQDTSVLGTSQTRKSNAVETPLSIPLEDRFSNKSVSSSDQVSTKLVNADRVGVESSLVNSFMKKVSSIISRQSHDSGVNARNTDSRSAGGSPDEMV</sequence>
<name>A0ACB5UB39_AMBMO</name>
<organism evidence="1 2">
    <name type="scientific">Ambrosiozyma monospora</name>
    <name type="common">Yeast</name>
    <name type="synonym">Endomycopsis monosporus</name>
    <dbReference type="NCBI Taxonomy" id="43982"/>
    <lineage>
        <taxon>Eukaryota</taxon>
        <taxon>Fungi</taxon>
        <taxon>Dikarya</taxon>
        <taxon>Ascomycota</taxon>
        <taxon>Saccharomycotina</taxon>
        <taxon>Pichiomycetes</taxon>
        <taxon>Pichiales</taxon>
        <taxon>Pichiaceae</taxon>
        <taxon>Ambrosiozyma</taxon>
    </lineage>
</organism>
<keyword evidence="2" id="KW-1185">Reference proteome</keyword>
<proteinExistence type="predicted"/>
<dbReference type="EMBL" id="BSXS01013982">
    <property type="protein sequence ID" value="GMF04708.1"/>
    <property type="molecule type" value="Genomic_DNA"/>
</dbReference>